<evidence type="ECO:0000313" key="2">
    <source>
        <dbReference type="EMBL" id="HFK96485.1"/>
    </source>
</evidence>
<reference evidence="2" key="1">
    <citation type="journal article" date="2020" name="mSystems">
        <title>Genome- and Community-Level Interaction Insights into Carbon Utilization and Element Cycling Functions of Hydrothermarchaeota in Hydrothermal Sediment.</title>
        <authorList>
            <person name="Zhou Z."/>
            <person name="Liu Y."/>
            <person name="Xu W."/>
            <person name="Pan J."/>
            <person name="Luo Z.H."/>
            <person name="Li M."/>
        </authorList>
    </citation>
    <scope>NUCLEOTIDE SEQUENCE [LARGE SCALE GENOMIC DNA]</scope>
    <source>
        <strain evidence="2">SpSt-456</strain>
    </source>
</reference>
<name>A0A832A580_9BACT</name>
<comment type="caution">
    <text evidence="2">The sequence shown here is derived from an EMBL/GenBank/DDBJ whole genome shotgun (WGS) entry which is preliminary data.</text>
</comment>
<dbReference type="SUPFAM" id="SSF109604">
    <property type="entry name" value="HD-domain/PDEase-like"/>
    <property type="match status" value="1"/>
</dbReference>
<dbReference type="EMBL" id="DSTK01000013">
    <property type="protein sequence ID" value="HFK96485.1"/>
    <property type="molecule type" value="Genomic_DNA"/>
</dbReference>
<dbReference type="Pfam" id="PF01966">
    <property type="entry name" value="HD"/>
    <property type="match status" value="1"/>
</dbReference>
<accession>A0A832A580</accession>
<dbReference type="Gene3D" id="1.10.3210.10">
    <property type="entry name" value="Hypothetical protein af1432"/>
    <property type="match status" value="1"/>
</dbReference>
<dbReference type="InterPro" id="IPR006674">
    <property type="entry name" value="HD_domain"/>
</dbReference>
<gene>
    <name evidence="2" type="ORF">ENS06_04055</name>
</gene>
<protein>
    <submittedName>
        <fullName evidence="2">HD domain-containing protein</fullName>
    </submittedName>
</protein>
<dbReference type="AlphaFoldDB" id="A0A832A580"/>
<dbReference type="InterPro" id="IPR003607">
    <property type="entry name" value="HD/PDEase_dom"/>
</dbReference>
<feature type="domain" description="HD" evidence="1">
    <location>
        <begin position="99"/>
        <end position="188"/>
    </location>
</feature>
<sequence>MRCPGQDSRLWKPGAIFEAQCPQCGRKVEFFKDETSRKCPQCGQKFVNPQMDFGCAAYCKFADQCLGDLPPELLAQRENLLKDRVAVEMKKHFGRDFKRIAHAGRVARFAEKLAMPLGADPAVVLIAALLHEAGSAAATDAASAAARDILSRLGARPDLIDEVCTIIAAMAEAAPRGGVNEQCVRDAHILAELEETLTKNPERARDLHDTDLNALFSEAARSMAERMLNGERF</sequence>
<dbReference type="CDD" id="cd00077">
    <property type="entry name" value="HDc"/>
    <property type="match status" value="1"/>
</dbReference>
<organism evidence="2">
    <name type="scientific">Desulfacinum infernum</name>
    <dbReference type="NCBI Taxonomy" id="35837"/>
    <lineage>
        <taxon>Bacteria</taxon>
        <taxon>Pseudomonadati</taxon>
        <taxon>Thermodesulfobacteriota</taxon>
        <taxon>Syntrophobacteria</taxon>
        <taxon>Syntrophobacterales</taxon>
        <taxon>Syntrophobacteraceae</taxon>
        <taxon>Desulfacinum</taxon>
    </lineage>
</organism>
<proteinExistence type="predicted"/>
<evidence type="ECO:0000259" key="1">
    <source>
        <dbReference type="Pfam" id="PF01966"/>
    </source>
</evidence>